<name>A0A5J6WGS9_MORMI</name>
<keyword evidence="1" id="KW-1133">Transmembrane helix</keyword>
<evidence type="ECO:0000256" key="1">
    <source>
        <dbReference type="SAM" id="Phobius"/>
    </source>
</evidence>
<keyword evidence="3" id="KW-1185">Reference proteome</keyword>
<dbReference type="AlphaFoldDB" id="A0A5J6WGS9"/>
<protein>
    <submittedName>
        <fullName evidence="2">Uncharacterized protein</fullName>
    </submittedName>
</protein>
<feature type="transmembrane region" description="Helical" evidence="1">
    <location>
        <begin position="32"/>
        <end position="50"/>
    </location>
</feature>
<proteinExistence type="predicted"/>
<organism evidence="2 3">
    <name type="scientific">Moritella marina ATCC 15381</name>
    <dbReference type="NCBI Taxonomy" id="1202962"/>
    <lineage>
        <taxon>Bacteria</taxon>
        <taxon>Pseudomonadati</taxon>
        <taxon>Pseudomonadota</taxon>
        <taxon>Gammaproteobacteria</taxon>
        <taxon>Alteromonadales</taxon>
        <taxon>Moritellaceae</taxon>
        <taxon>Moritella</taxon>
    </lineage>
</organism>
<dbReference type="EMBL" id="CP044399">
    <property type="protein sequence ID" value="QFI37269.1"/>
    <property type="molecule type" value="Genomic_DNA"/>
</dbReference>
<reference evidence="2 3" key="1">
    <citation type="submission" date="2019-09" db="EMBL/GenBank/DDBJ databases">
        <title>Hybrid Assembly of the complete Genome of the Deep-Sea Bacterium Moritella marina from long Nanopore and Illumina reads.</title>
        <authorList>
            <person name="Magin S."/>
            <person name="Georgoulis A."/>
            <person name="Papadimitriou K."/>
            <person name="Iliakis G."/>
            <person name="Vorgias C.E."/>
        </authorList>
    </citation>
    <scope>NUCLEOTIDE SEQUENCE [LARGE SCALE GENOMIC DNA]</scope>
    <source>
        <strain evidence="2 3">MP-1</strain>
    </source>
</reference>
<accession>A0A5J6WGS9</accession>
<dbReference type="Proteomes" id="UP000327424">
    <property type="component" value="Chromosome"/>
</dbReference>
<gene>
    <name evidence="2" type="ORF">FR932_05215</name>
</gene>
<keyword evidence="1" id="KW-0812">Transmembrane</keyword>
<dbReference type="KEGG" id="mmaa:FR932_05215"/>
<evidence type="ECO:0000313" key="2">
    <source>
        <dbReference type="EMBL" id="QFI37269.1"/>
    </source>
</evidence>
<evidence type="ECO:0000313" key="3">
    <source>
        <dbReference type="Proteomes" id="UP000327424"/>
    </source>
</evidence>
<keyword evidence="1" id="KW-0472">Membrane</keyword>
<sequence>MIVLTSNISCTTANLPNTPNSTPKLRSKTCQLDVFVMQLIFATFLSIFYINNDELIHDHRIILDG</sequence>